<sequence length="178" mass="20053">PHRIWIGAASRVSSGWSLHIGKVMRSLLDKVDNSLCDLECNKSAPEKHNATLTYKMRYMGGRNLAGTSDKESHSMHVVITLGLRGHSVLLGEWGWHAYHSQYMLEGRMVIDLTSSQLCFPHRYILYLAYQRELTSREQSTHLSHVASQENLPSHVSVPSAHSTTLPSPHPRTLFSLPQ</sequence>
<name>A0ACA9PGV7_9GLOM</name>
<comment type="caution">
    <text evidence="1">The sequence shown here is derived from an EMBL/GenBank/DDBJ whole genome shotgun (WGS) entry which is preliminary data.</text>
</comment>
<reference evidence="1" key="1">
    <citation type="submission" date="2021-06" db="EMBL/GenBank/DDBJ databases">
        <authorList>
            <person name="Kallberg Y."/>
            <person name="Tangrot J."/>
            <person name="Rosling A."/>
        </authorList>
    </citation>
    <scope>NUCLEOTIDE SEQUENCE</scope>
    <source>
        <strain evidence="1">CL356</strain>
    </source>
</reference>
<protein>
    <submittedName>
        <fullName evidence="1">16968_t:CDS:1</fullName>
    </submittedName>
</protein>
<evidence type="ECO:0000313" key="2">
    <source>
        <dbReference type="Proteomes" id="UP000789525"/>
    </source>
</evidence>
<organism evidence="1 2">
    <name type="scientific">Acaulospora colombiana</name>
    <dbReference type="NCBI Taxonomy" id="27376"/>
    <lineage>
        <taxon>Eukaryota</taxon>
        <taxon>Fungi</taxon>
        <taxon>Fungi incertae sedis</taxon>
        <taxon>Mucoromycota</taxon>
        <taxon>Glomeromycotina</taxon>
        <taxon>Glomeromycetes</taxon>
        <taxon>Diversisporales</taxon>
        <taxon>Acaulosporaceae</taxon>
        <taxon>Acaulospora</taxon>
    </lineage>
</organism>
<evidence type="ECO:0000313" key="1">
    <source>
        <dbReference type="EMBL" id="CAG8701794.1"/>
    </source>
</evidence>
<proteinExistence type="predicted"/>
<keyword evidence="2" id="KW-1185">Reference proteome</keyword>
<feature type="non-terminal residue" evidence="1">
    <location>
        <position position="1"/>
    </location>
</feature>
<dbReference type="Proteomes" id="UP000789525">
    <property type="component" value="Unassembled WGS sequence"/>
</dbReference>
<dbReference type="EMBL" id="CAJVPT010032536">
    <property type="protein sequence ID" value="CAG8701794.1"/>
    <property type="molecule type" value="Genomic_DNA"/>
</dbReference>
<accession>A0ACA9PGV7</accession>
<gene>
    <name evidence="1" type="ORF">ACOLOM_LOCUS10278</name>
</gene>